<organism evidence="2 3">
    <name type="scientific">Gigaspora margarita</name>
    <dbReference type="NCBI Taxonomy" id="4874"/>
    <lineage>
        <taxon>Eukaryota</taxon>
        <taxon>Fungi</taxon>
        <taxon>Fungi incertae sedis</taxon>
        <taxon>Mucoromycota</taxon>
        <taxon>Glomeromycotina</taxon>
        <taxon>Glomeromycetes</taxon>
        <taxon>Diversisporales</taxon>
        <taxon>Gigasporaceae</taxon>
        <taxon>Gigaspora</taxon>
    </lineage>
</organism>
<reference evidence="2 3" key="1">
    <citation type="journal article" date="2019" name="Environ. Microbiol.">
        <title>At the nexus of three kingdoms: the genome of the mycorrhizal fungus Gigaspora margarita provides insights into plant, endobacterial and fungal interactions.</title>
        <authorList>
            <person name="Venice F."/>
            <person name="Ghignone S."/>
            <person name="Salvioli di Fossalunga A."/>
            <person name="Amselem J."/>
            <person name="Novero M."/>
            <person name="Xianan X."/>
            <person name="Sedzielewska Toro K."/>
            <person name="Morin E."/>
            <person name="Lipzen A."/>
            <person name="Grigoriev I.V."/>
            <person name="Henrissat B."/>
            <person name="Martin F.M."/>
            <person name="Bonfante P."/>
        </authorList>
    </citation>
    <scope>NUCLEOTIDE SEQUENCE [LARGE SCALE GENOMIC DNA]</scope>
    <source>
        <strain evidence="2 3">BEG34</strain>
    </source>
</reference>
<dbReference type="Proteomes" id="UP000439903">
    <property type="component" value="Unassembled WGS sequence"/>
</dbReference>
<dbReference type="Pfam" id="PF07534">
    <property type="entry name" value="TLD"/>
    <property type="match status" value="1"/>
</dbReference>
<dbReference type="EMBL" id="WTPW01001365">
    <property type="protein sequence ID" value="KAF0440416.1"/>
    <property type="molecule type" value="Genomic_DNA"/>
</dbReference>
<evidence type="ECO:0000313" key="3">
    <source>
        <dbReference type="Proteomes" id="UP000439903"/>
    </source>
</evidence>
<dbReference type="InterPro" id="IPR006571">
    <property type="entry name" value="TLDc_dom"/>
</dbReference>
<protein>
    <submittedName>
        <fullName evidence="2">Kelch-like protein 17</fullName>
    </submittedName>
</protein>
<dbReference type="OrthoDB" id="298084at2759"/>
<feature type="domain" description="TLDc" evidence="1">
    <location>
        <begin position="31"/>
        <end position="105"/>
    </location>
</feature>
<comment type="caution">
    <text evidence="2">The sequence shown here is derived from an EMBL/GenBank/DDBJ whole genome shotgun (WGS) entry which is preliminary data.</text>
</comment>
<proteinExistence type="predicted"/>
<gene>
    <name evidence="2" type="ORF">F8M41_004049</name>
</gene>
<evidence type="ECO:0000259" key="1">
    <source>
        <dbReference type="Pfam" id="PF07534"/>
    </source>
</evidence>
<dbReference type="AlphaFoldDB" id="A0A8H3XCA2"/>
<name>A0A8H3XCA2_GIGMA</name>
<evidence type="ECO:0000313" key="2">
    <source>
        <dbReference type="EMBL" id="KAF0440416.1"/>
    </source>
</evidence>
<sequence>MAPDQQILSTILLPCIILKQTLPTRTTEPFSKIIIEEHKAEIATWIDKKSNKYNTTNILYDFKLLFCRSRDSFVKNPFWNLCDKKTNFIVVIRVKDTNKILGSYNPLC</sequence>
<accession>A0A8H3XCA2</accession>
<keyword evidence="3" id="KW-1185">Reference proteome</keyword>